<dbReference type="Proteomes" id="UP000295379">
    <property type="component" value="Segment"/>
</dbReference>
<sequence>MSELANIARDVAPGAKVTFGPRHGENGTGIHFYVNYENGWRLSVVKAYGTYGVECGIFDPEGNMPDDNGVLDDSVEGWVDEERLTEIITEVAALPRERQKSIES</sequence>
<dbReference type="EMBL" id="MK494112">
    <property type="protein sequence ID" value="QBP30816.1"/>
    <property type="molecule type" value="Genomic_DNA"/>
</dbReference>
<dbReference type="KEGG" id="vg:65119165"/>
<proteinExistence type="predicted"/>
<evidence type="ECO:0000313" key="1">
    <source>
        <dbReference type="EMBL" id="QBP30816.1"/>
    </source>
</evidence>
<dbReference type="RefSeq" id="YP_010101440.1">
    <property type="nucleotide sequence ID" value="NC_055791.1"/>
</dbReference>
<name>A0A482JGW5_9CAUD</name>
<reference evidence="1 3" key="1">
    <citation type="submission" date="2019-02" db="EMBL/GenBank/DDBJ databases">
        <authorList>
            <person name="Montgomery L.N."/>
            <person name="Ray S.M."/>
            <person name="Barba J."/>
            <person name="Russ E.M."/>
            <person name="Bhuiyan S."/>
            <person name="Nayek S."/>
            <person name="Hughes L.E."/>
            <person name="Garlena R.A."/>
            <person name="Russell D.A."/>
            <person name="Pope W.H."/>
            <person name="Jacobs-Sera D."/>
            <person name="Hatfull G.F."/>
        </authorList>
    </citation>
    <scope>NUCLEOTIDE SEQUENCE [LARGE SCALE GENOMIC DNA]</scope>
</reference>
<evidence type="ECO:0000313" key="3">
    <source>
        <dbReference type="Proteomes" id="UP000295379"/>
    </source>
</evidence>
<dbReference type="EMBL" id="MK494112">
    <property type="protein sequence ID" value="QBP31012.1"/>
    <property type="molecule type" value="Genomic_DNA"/>
</dbReference>
<organism evidence="1 3">
    <name type="scientific">Streptomyces phage EGole</name>
    <dbReference type="NCBI Taxonomy" id="2517973"/>
    <lineage>
        <taxon>Viruses</taxon>
        <taxon>Duplodnaviria</taxon>
        <taxon>Heunggongvirae</taxon>
        <taxon>Uroviricota</taxon>
        <taxon>Caudoviricetes</taxon>
        <taxon>Stanwilliamsviridae</taxon>
        <taxon>Boydwoodruffvirinae</taxon>
        <taxon>Samistivirus</taxon>
        <taxon>Samistivirus egole</taxon>
    </lineage>
</organism>
<keyword evidence="3" id="KW-1185">Reference proteome</keyword>
<dbReference type="GeneID" id="65119165"/>
<gene>
    <name evidence="1" type="primary">18</name>
    <name evidence="2" type="synonym">272</name>
    <name evidence="1" type="ORF">SEA_EGOLE_18</name>
    <name evidence="2" type="ORF">SEA_EGOLE_272</name>
</gene>
<evidence type="ECO:0000313" key="2">
    <source>
        <dbReference type="EMBL" id="QBP31012.1"/>
    </source>
</evidence>
<protein>
    <submittedName>
        <fullName evidence="1">Uncharacterized protein</fullName>
    </submittedName>
</protein>
<accession>A0A482JGW5</accession>